<dbReference type="EMBL" id="JANFPI010000006">
    <property type="protein sequence ID" value="MCX8999005.1"/>
    <property type="molecule type" value="Genomic_DNA"/>
</dbReference>
<comment type="caution">
    <text evidence="2">The sequence shown here is derived from an EMBL/GenBank/DDBJ whole genome shotgun (WGS) entry which is preliminary data.</text>
</comment>
<feature type="transmembrane region" description="Helical" evidence="1">
    <location>
        <begin position="120"/>
        <end position="145"/>
    </location>
</feature>
<organism evidence="2 3">
    <name type="scientific">Ectorhizobium quercum</name>
    <dbReference type="NCBI Taxonomy" id="2965071"/>
    <lineage>
        <taxon>Bacteria</taxon>
        <taxon>Pseudomonadati</taxon>
        <taxon>Pseudomonadota</taxon>
        <taxon>Alphaproteobacteria</taxon>
        <taxon>Hyphomicrobiales</taxon>
        <taxon>Rhizobiaceae</taxon>
        <taxon>Ectorhizobium</taxon>
    </lineage>
</organism>
<feature type="transmembrane region" description="Helical" evidence="1">
    <location>
        <begin position="202"/>
        <end position="224"/>
    </location>
</feature>
<evidence type="ECO:0000256" key="1">
    <source>
        <dbReference type="SAM" id="Phobius"/>
    </source>
</evidence>
<keyword evidence="1" id="KW-0472">Membrane</keyword>
<feature type="transmembrane region" description="Helical" evidence="1">
    <location>
        <begin position="44"/>
        <end position="64"/>
    </location>
</feature>
<dbReference type="GO" id="GO:0005886">
    <property type="term" value="C:plasma membrane"/>
    <property type="evidence" value="ECO:0007669"/>
    <property type="project" value="UniProtKB-SubCell"/>
</dbReference>
<keyword evidence="3" id="KW-1185">Reference proteome</keyword>
<keyword evidence="1" id="KW-1133">Transmembrane helix</keyword>
<sequence>MAVKKYLWPVVGLATIGFSVWLLYHELRGISFADLKEGFAAIPLSGWLLSGASTLLAYAALAGYDHIALLHLKRKVHWLFITLCSFTTYALSHNVGASVVSGAVVRYRAYVSRGLSAAEIGVLVALCSGTFALGVIFLAGLILVFEPDILARFSEVLPMEFSTVTGVALLTIVALYVAGSFLKLRPLKIGPLSIVYPSPPIVARQLVIGPLELIGAAGIIYFALPEAGNPGFVVVLGIFLVSFSAALISHAPGGLGVLELVFVMGLPDMDPADVVVALLVFRLFYLIIPFIGALFVILFFERSQFTAKPTAAAGIVKTGRPIPRP</sequence>
<feature type="transmembrane region" description="Helical" evidence="1">
    <location>
        <begin position="76"/>
        <end position="100"/>
    </location>
</feature>
<reference evidence="2" key="1">
    <citation type="submission" date="2022-07" db="EMBL/GenBank/DDBJ databases">
        <title>Ectorhizobium quercum gen.nov., sp. nov.</title>
        <authorList>
            <person name="Ma T."/>
            <person name="Li Y."/>
        </authorList>
    </citation>
    <scope>NUCLEOTIDE SEQUENCE</scope>
    <source>
        <strain evidence="2">BDR2-2</strain>
    </source>
</reference>
<feature type="transmembrane region" description="Helical" evidence="1">
    <location>
        <begin position="275"/>
        <end position="300"/>
    </location>
</feature>
<feature type="transmembrane region" description="Helical" evidence="1">
    <location>
        <begin position="231"/>
        <end position="255"/>
    </location>
</feature>
<feature type="transmembrane region" description="Helical" evidence="1">
    <location>
        <begin position="7"/>
        <end position="24"/>
    </location>
</feature>
<keyword evidence="1" id="KW-0812">Transmembrane</keyword>
<name>A0AAE3SW50_9HYPH</name>
<feature type="transmembrane region" description="Helical" evidence="1">
    <location>
        <begin position="157"/>
        <end position="182"/>
    </location>
</feature>
<evidence type="ECO:0000313" key="3">
    <source>
        <dbReference type="Proteomes" id="UP001208771"/>
    </source>
</evidence>
<accession>A0AAE3SW50</accession>
<protein>
    <submittedName>
        <fullName evidence="2">Lysylphosphatidylglycerol synthase domain-containing protein</fullName>
    </submittedName>
</protein>
<proteinExistence type="predicted"/>
<gene>
    <name evidence="2" type="ORF">NOF55_18010</name>
</gene>
<dbReference type="Proteomes" id="UP001208771">
    <property type="component" value="Unassembled WGS sequence"/>
</dbReference>
<dbReference type="AlphaFoldDB" id="A0AAE3SW50"/>
<dbReference type="RefSeq" id="WP_306412506.1">
    <property type="nucleotide sequence ID" value="NZ_JANFPI010000006.1"/>
</dbReference>
<evidence type="ECO:0000313" key="2">
    <source>
        <dbReference type="EMBL" id="MCX8999005.1"/>
    </source>
</evidence>